<reference evidence="1 2" key="1">
    <citation type="submission" date="2016-11" db="EMBL/GenBank/DDBJ databases">
        <authorList>
            <person name="Jaros S."/>
            <person name="Januszkiewicz K."/>
            <person name="Wedrychowicz H."/>
        </authorList>
    </citation>
    <scope>NUCLEOTIDE SEQUENCE [LARGE SCALE GENOMIC DNA]</scope>
    <source>
        <strain evidence="1 2">DSM 44523</strain>
    </source>
</reference>
<protein>
    <submittedName>
        <fullName evidence="1">Uncharacterized protein</fullName>
    </submittedName>
</protein>
<name>A0A1M5AFN2_STRHI</name>
<dbReference type="Proteomes" id="UP000184501">
    <property type="component" value="Unassembled WGS sequence"/>
</dbReference>
<proteinExistence type="predicted"/>
<dbReference type="AlphaFoldDB" id="A0A1M5AFN2"/>
<sequence>MVAGRLHRWRYPAPAWARQSARMVDDVVDVVVARMDEVPEGQRAEVAENLAAMVRRAQLYHDYGNGRISRREYTRRLRALD</sequence>
<keyword evidence="2" id="KW-1185">Reference proteome</keyword>
<dbReference type="EMBL" id="FQVN01000003">
    <property type="protein sequence ID" value="SHF28924.1"/>
    <property type="molecule type" value="Genomic_DNA"/>
</dbReference>
<accession>A0A1M5AFN2</accession>
<gene>
    <name evidence="1" type="ORF">SAMN05444320_10392</name>
</gene>
<evidence type="ECO:0000313" key="1">
    <source>
        <dbReference type="EMBL" id="SHF28924.1"/>
    </source>
</evidence>
<evidence type="ECO:0000313" key="2">
    <source>
        <dbReference type="Proteomes" id="UP000184501"/>
    </source>
</evidence>
<organism evidence="1 2">
    <name type="scientific">Streptoalloteichus hindustanus</name>
    <dbReference type="NCBI Taxonomy" id="2017"/>
    <lineage>
        <taxon>Bacteria</taxon>
        <taxon>Bacillati</taxon>
        <taxon>Actinomycetota</taxon>
        <taxon>Actinomycetes</taxon>
        <taxon>Pseudonocardiales</taxon>
        <taxon>Pseudonocardiaceae</taxon>
        <taxon>Streptoalloteichus</taxon>
    </lineage>
</organism>